<comment type="caution">
    <text evidence="5">The sequence shown here is derived from an EMBL/GenBank/DDBJ whole genome shotgun (WGS) entry which is preliminary data.</text>
</comment>
<dbReference type="InterPro" id="IPR027417">
    <property type="entry name" value="P-loop_NTPase"/>
</dbReference>
<dbReference type="Gene3D" id="3.40.50.10810">
    <property type="entry name" value="Tandem AAA-ATPase domain"/>
    <property type="match status" value="1"/>
</dbReference>
<dbReference type="SUPFAM" id="SSF54277">
    <property type="entry name" value="CAD &amp; PB1 domains"/>
    <property type="match status" value="1"/>
</dbReference>
<feature type="region of interest" description="Disordered" evidence="3">
    <location>
        <begin position="145"/>
        <end position="169"/>
    </location>
</feature>
<proteinExistence type="predicted"/>
<dbReference type="Pfam" id="PF00564">
    <property type="entry name" value="PB1"/>
    <property type="match status" value="1"/>
</dbReference>
<evidence type="ECO:0000256" key="1">
    <source>
        <dbReference type="ARBA" id="ARBA00022801"/>
    </source>
</evidence>
<keyword evidence="1" id="KW-0378">Hydrolase</keyword>
<organism evidence="5 6">
    <name type="scientific">Cymbomonas tetramitiformis</name>
    <dbReference type="NCBI Taxonomy" id="36881"/>
    <lineage>
        <taxon>Eukaryota</taxon>
        <taxon>Viridiplantae</taxon>
        <taxon>Chlorophyta</taxon>
        <taxon>Pyramimonadophyceae</taxon>
        <taxon>Pyramimonadales</taxon>
        <taxon>Pyramimonadaceae</taxon>
        <taxon>Cymbomonas</taxon>
    </lineage>
</organism>
<keyword evidence="6" id="KW-1185">Reference proteome</keyword>
<dbReference type="InterPro" id="IPR014001">
    <property type="entry name" value="Helicase_ATP-bd"/>
</dbReference>
<feature type="domain" description="Helicase C-terminal" evidence="4">
    <location>
        <begin position="1233"/>
        <end position="1384"/>
    </location>
</feature>
<dbReference type="InterPro" id="IPR001650">
    <property type="entry name" value="Helicase_C-like"/>
</dbReference>
<dbReference type="Proteomes" id="UP001190700">
    <property type="component" value="Unassembled WGS sequence"/>
</dbReference>
<dbReference type="InterPro" id="IPR038718">
    <property type="entry name" value="SNF2-like_sf"/>
</dbReference>
<dbReference type="GO" id="GO:0005524">
    <property type="term" value="F:ATP binding"/>
    <property type="evidence" value="ECO:0007669"/>
    <property type="project" value="InterPro"/>
</dbReference>
<keyword evidence="2" id="KW-0175">Coiled coil</keyword>
<sequence>MNPHKIYFSSLRPPNKGPTAAHLPAIEARGFCGSSFYTLRSRAITGLHRKMTNNFKIKFDHEGVKRNFMMKPEARTYSVLRKAVQAQCGVTDPQLEYIDEEDRITISGEEDLQSFLQLHADWGLQSATIFVKGAASASMHLDQADSAALPEAQAPRAPSVHAPPPKMPEIVPPPFPNFPSLSPHPAISVPLPPGCQASNFVPSAATAPPSPSPICWSPRAISGDDLDSNEFSASGNYREEPEVSPQCFKKQKRSHPDAPLCTEGARYAGRVGLEIEWHPAWFELLSQPFAVVRLRFQPIQSAEGADSIQIFAGENLQAVGRLGLKAQTAFRPLIDLEADHAVSLFAESEREPRGVHVVLEPKLFEEPAHPDRNLALVNLLQSGPGGPGAALPSTAPAFANSKRLYMEHAETGKGYKLPLPNALAMGALRSGLKEKLFNYQLQGVQWMVQRERLEDPTRLQDKLDPMWALFSPGPVPQSDAVRSALPQPILLYYHLRTGQFTERPESAGAVEVRGGVLADEMGLGKTVMTVAVHVANPLHTPALPSPAGAGHEDSGGQSVEASGLPIPVKCTMVVVPQHILYQWLIEVNHHCRGKVAVYLGCRDEDRDEEVPRWLLSTEEFEVVQLKGRGVSPESFLPFDFVLMSINTLKEEVRFTGRESKQGITRHDSGTYHYTPLMRTLWWRLVVDEGTKVGRVNHGYCRLAQQLLAENRWCLSGTPLDADLKDMEGILAFLDEGGAACSHAGRRFMPRHLWAEAVKALKEGRAAPWVEPVMVAVLERIMLRRTKAMVADELEIPSQHSVVKSVDLSAVERWYYARIAHHVREDLRSERDKQEKYRFLSRLRGACIHMQTSMNTITGRGTGWEDEMFFKAVVPVANPTHTRFFIKDSMPCPLSQLRTLCIGAMRYNMILEYYLSVHENLKSADQSYKEGATVEAEHMLKAVLDARQTPPPCKELLEAGEMRNLVPVQSSYEKLRRAIEKEFDFAHMLLLRVLEGRRAAVGSCYEELRHKVRGTQNAAFTADFEDFHCNFGEHMEAMSQRQLVVTADPATHYWRTCLEDAERNSFSEHFAKLFEMRQDMLRLHTAPIEPSLPVGPELVDRHDELVRASKEVERYRNMLLKKDPNISKFTSKMVEDQVCRTDSHRAQYEAHLQEIEELRDEAKMFNTENPNSLFSCKKRLLSKMKETQVKPESKSELVRTNAEWEPEGAENARWWLDRFISLPIPPVQNVYGSKITLVLHELSQLAPSKVIVVATSADTLAIMMHALKDKGVKFQSSSMMEHRQHAITSAAQKFQNEKDVQVFLLNGVQDTQGLTLTAAEHIFLLDPILDPAARRQCYGRVHRLGQKKKTTVHHFVAEDTIERIMFDKFVHGDMCAVPYGGPELEEGREESTGSADVLADDSQ</sequence>
<dbReference type="Gene3D" id="3.10.20.90">
    <property type="entry name" value="Phosphatidylinositol 3-kinase Catalytic Subunit, Chain A, domain 1"/>
    <property type="match status" value="1"/>
</dbReference>
<dbReference type="InterPro" id="IPR052583">
    <property type="entry name" value="ATP-helicase/E3_Ub-Ligase"/>
</dbReference>
<dbReference type="GO" id="GO:0016787">
    <property type="term" value="F:hydrolase activity"/>
    <property type="evidence" value="ECO:0007669"/>
    <property type="project" value="UniProtKB-KW"/>
</dbReference>
<dbReference type="SMART" id="SM00487">
    <property type="entry name" value="DEXDc"/>
    <property type="match status" value="1"/>
</dbReference>
<dbReference type="PANTHER" id="PTHR45865">
    <property type="entry name" value="E3 UBIQUITIN-PROTEIN LIGASE SHPRH FAMILY MEMBER"/>
    <property type="match status" value="1"/>
</dbReference>
<feature type="region of interest" description="Disordered" evidence="3">
    <location>
        <begin position="1379"/>
        <end position="1402"/>
    </location>
</feature>
<evidence type="ECO:0000256" key="2">
    <source>
        <dbReference type="SAM" id="Coils"/>
    </source>
</evidence>
<dbReference type="InterPro" id="IPR000270">
    <property type="entry name" value="PB1_dom"/>
</dbReference>
<feature type="non-terminal residue" evidence="5">
    <location>
        <position position="1402"/>
    </location>
</feature>
<evidence type="ECO:0000259" key="4">
    <source>
        <dbReference type="PROSITE" id="PS51194"/>
    </source>
</evidence>
<dbReference type="Pfam" id="PF00271">
    <property type="entry name" value="Helicase_C"/>
    <property type="match status" value="1"/>
</dbReference>
<dbReference type="InterPro" id="IPR049730">
    <property type="entry name" value="SNF2/RAD54-like_C"/>
</dbReference>
<gene>
    <name evidence="5" type="ORF">CYMTET_46174</name>
</gene>
<name>A0AAE0BYJ3_9CHLO</name>
<dbReference type="PANTHER" id="PTHR45865:SF1">
    <property type="entry name" value="E3 UBIQUITIN-PROTEIN LIGASE SHPRH"/>
    <property type="match status" value="1"/>
</dbReference>
<dbReference type="Gene3D" id="3.40.50.300">
    <property type="entry name" value="P-loop containing nucleotide triphosphate hydrolases"/>
    <property type="match status" value="1"/>
</dbReference>
<feature type="coiled-coil region" evidence="2">
    <location>
        <begin position="1140"/>
        <end position="1167"/>
    </location>
</feature>
<evidence type="ECO:0000313" key="5">
    <source>
        <dbReference type="EMBL" id="KAK3244205.1"/>
    </source>
</evidence>
<dbReference type="PROSITE" id="PS51194">
    <property type="entry name" value="HELICASE_CTER"/>
    <property type="match status" value="1"/>
</dbReference>
<protein>
    <recommendedName>
        <fullName evidence="4">Helicase C-terminal domain-containing protein</fullName>
    </recommendedName>
</protein>
<dbReference type="CDD" id="cd05992">
    <property type="entry name" value="PB1"/>
    <property type="match status" value="1"/>
</dbReference>
<dbReference type="CDD" id="cd18793">
    <property type="entry name" value="SF2_C_SNF"/>
    <property type="match status" value="1"/>
</dbReference>
<reference evidence="5 6" key="1">
    <citation type="journal article" date="2015" name="Genome Biol. Evol.">
        <title>Comparative Genomics of a Bacterivorous Green Alga Reveals Evolutionary Causalities and Consequences of Phago-Mixotrophic Mode of Nutrition.</title>
        <authorList>
            <person name="Burns J.A."/>
            <person name="Paasch A."/>
            <person name="Narechania A."/>
            <person name="Kim E."/>
        </authorList>
    </citation>
    <scope>NUCLEOTIDE SEQUENCE [LARGE SCALE GENOMIC DNA]</scope>
    <source>
        <strain evidence="5 6">PLY_AMNH</strain>
    </source>
</reference>
<dbReference type="EMBL" id="LGRX02032122">
    <property type="protein sequence ID" value="KAK3244205.1"/>
    <property type="molecule type" value="Genomic_DNA"/>
</dbReference>
<dbReference type="Pfam" id="PF00176">
    <property type="entry name" value="SNF2-rel_dom"/>
    <property type="match status" value="1"/>
</dbReference>
<dbReference type="SUPFAM" id="SSF52540">
    <property type="entry name" value="P-loop containing nucleoside triphosphate hydrolases"/>
    <property type="match status" value="2"/>
</dbReference>
<feature type="region of interest" description="Disordered" evidence="3">
    <location>
        <begin position="234"/>
        <end position="255"/>
    </location>
</feature>
<dbReference type="InterPro" id="IPR000330">
    <property type="entry name" value="SNF2_N"/>
</dbReference>
<evidence type="ECO:0000313" key="6">
    <source>
        <dbReference type="Proteomes" id="UP001190700"/>
    </source>
</evidence>
<evidence type="ECO:0000256" key="3">
    <source>
        <dbReference type="SAM" id="MobiDB-lite"/>
    </source>
</evidence>
<accession>A0AAE0BYJ3</accession>